<evidence type="ECO:0000259" key="3">
    <source>
        <dbReference type="PROSITE" id="PS51977"/>
    </source>
</evidence>
<protein>
    <submittedName>
        <fullName evidence="4">Leucine rich repeat protein</fullName>
    </submittedName>
</protein>
<dbReference type="PANTHER" id="PTHR48051:SF1">
    <property type="entry name" value="RAS SUPPRESSOR PROTEIN 1"/>
    <property type="match status" value="1"/>
</dbReference>
<dbReference type="Proteomes" id="UP000011770">
    <property type="component" value="Unassembled WGS sequence"/>
</dbReference>
<dbReference type="InterPro" id="IPR036930">
    <property type="entry name" value="WGR_dom_sf"/>
</dbReference>
<dbReference type="InterPro" id="IPR003591">
    <property type="entry name" value="Leu-rich_rpt_typical-subtyp"/>
</dbReference>
<dbReference type="Pfam" id="PF05406">
    <property type="entry name" value="WGR"/>
    <property type="match status" value="1"/>
</dbReference>
<keyword evidence="1" id="KW-0433">Leucine-rich repeat</keyword>
<sequence>MKKYLTYHDEGSNKFWSVQVSGNTFTVLFGKIGSSGQSSTKSFGSENECLKEAEKLLQEKLKKGYVESEWPEQKSEMEPIRKLLSDSFYQFLKVKVADFEEPKYSKAFQKINWEQETAKVFQSVCSYWKKLKEKDIKPIGIFDIRWDDSGTQYSIEFDYDTESNDPKNTMEEGAVDNEPVVDFSDLIRKNLKEEPDDIWGTMGEDYTVMQNILCKMSKEIILQTLKEDSFLQIEKQTPYYLIFAYYHDNEESEVIFDSSGKIQNPLYPELTKKGIDLSKLYNSEHKSMEVDDRSLEEIPDEIKDYPDLKSLKLYTKVAKLPNTIGNLKNLKELSIYSEKLTEFPIDICGLTNLEYLYIWTKKIGKLPEEIGNLANLNHLNLSGNKLKNLPKDFSKLTRLKKLNLGDNKFEKIPAALYGMNSIEELDLRNNPFQNLDGIGKLTGLETICLYEIGIRELTPEIGQLKSCRYFDLTQTEMEEIPKEIGDMDSMYSLTISKAKVRFLPDSIGKLKNCKRLDFQHNQIPTANDRRYGKFGRTLGRS</sequence>
<evidence type="ECO:0000256" key="2">
    <source>
        <dbReference type="ARBA" id="ARBA00022737"/>
    </source>
</evidence>
<keyword evidence="2" id="KW-0677">Repeat</keyword>
<dbReference type="PROSITE" id="PS51450">
    <property type="entry name" value="LRR"/>
    <property type="match status" value="2"/>
</dbReference>
<dbReference type="Pfam" id="PF23598">
    <property type="entry name" value="LRR_14"/>
    <property type="match status" value="1"/>
</dbReference>
<dbReference type="InterPro" id="IPR049809">
    <property type="entry name" value="YehF/YfeS-like_WGR"/>
</dbReference>
<dbReference type="SUPFAM" id="SSF142921">
    <property type="entry name" value="WGR domain-like"/>
    <property type="match status" value="1"/>
</dbReference>
<reference evidence="4 5" key="1">
    <citation type="submission" date="2013-01" db="EMBL/GenBank/DDBJ databases">
        <authorList>
            <person name="Harkins D.M."/>
            <person name="Durkin A.S."/>
            <person name="Brinkac L.M."/>
            <person name="Haft D.H."/>
            <person name="Selengut J.D."/>
            <person name="Sanka R."/>
            <person name="DePew J."/>
            <person name="Purushe J."/>
            <person name="Tulsiani S.M."/>
            <person name="Graham G.C."/>
            <person name="Burns M.-A."/>
            <person name="Dohnt M.F."/>
            <person name="Smythe L.D."/>
            <person name="McKay D.B."/>
            <person name="Craig S.B."/>
            <person name="Vinetz J.M."/>
            <person name="Sutton G.G."/>
            <person name="Nierman W.C."/>
            <person name="Fouts D.E."/>
        </authorList>
    </citation>
    <scope>NUCLEOTIDE SEQUENCE [LARGE SCALE GENOMIC DNA]</scope>
    <source>
        <strain evidence="4 5">LT2116</strain>
    </source>
</reference>
<dbReference type="AlphaFoldDB" id="M3EQN3"/>
<dbReference type="InterPro" id="IPR055414">
    <property type="entry name" value="LRR_R13L4/SHOC2-like"/>
</dbReference>
<dbReference type="SMART" id="SM00369">
    <property type="entry name" value="LRR_TYP"/>
    <property type="match status" value="4"/>
</dbReference>
<dbReference type="EMBL" id="AHOR02000013">
    <property type="protein sequence ID" value="EMF83368.1"/>
    <property type="molecule type" value="Genomic_DNA"/>
</dbReference>
<dbReference type="InterPro" id="IPR032675">
    <property type="entry name" value="LRR_dom_sf"/>
</dbReference>
<dbReference type="SUPFAM" id="SSF52058">
    <property type="entry name" value="L domain-like"/>
    <property type="match status" value="1"/>
</dbReference>
<dbReference type="InterPro" id="IPR008893">
    <property type="entry name" value="WGR_domain"/>
</dbReference>
<evidence type="ECO:0000313" key="5">
    <source>
        <dbReference type="Proteomes" id="UP000011770"/>
    </source>
</evidence>
<dbReference type="CDD" id="cd07996">
    <property type="entry name" value="WGR_MMR_like"/>
    <property type="match status" value="1"/>
</dbReference>
<name>M3EQN3_9LEPT</name>
<dbReference type="Gene3D" id="2.20.140.10">
    <property type="entry name" value="WGR domain"/>
    <property type="match status" value="1"/>
</dbReference>
<evidence type="ECO:0000256" key="1">
    <source>
        <dbReference type="ARBA" id="ARBA00022614"/>
    </source>
</evidence>
<organism evidence="4 5">
    <name type="scientific">Leptospira weilii serovar Topaz str. LT2116</name>
    <dbReference type="NCBI Taxonomy" id="1088540"/>
    <lineage>
        <taxon>Bacteria</taxon>
        <taxon>Pseudomonadati</taxon>
        <taxon>Spirochaetota</taxon>
        <taxon>Spirochaetia</taxon>
        <taxon>Leptospirales</taxon>
        <taxon>Leptospiraceae</taxon>
        <taxon>Leptospira</taxon>
    </lineage>
</organism>
<dbReference type="Gene3D" id="3.80.10.10">
    <property type="entry name" value="Ribonuclease Inhibitor"/>
    <property type="match status" value="2"/>
</dbReference>
<comment type="caution">
    <text evidence="4">The sequence shown here is derived from an EMBL/GenBank/DDBJ whole genome shotgun (WGS) entry which is preliminary data.</text>
</comment>
<dbReference type="PROSITE" id="PS51977">
    <property type="entry name" value="WGR"/>
    <property type="match status" value="1"/>
</dbReference>
<feature type="domain" description="WGR" evidence="3">
    <location>
        <begin position="1"/>
        <end position="79"/>
    </location>
</feature>
<proteinExistence type="predicted"/>
<dbReference type="InterPro" id="IPR050216">
    <property type="entry name" value="LRR_domain-containing"/>
</dbReference>
<dbReference type="PANTHER" id="PTHR48051">
    <property type="match status" value="1"/>
</dbReference>
<gene>
    <name evidence="4" type="ORF">LEP1GSC188_1954</name>
</gene>
<dbReference type="SMART" id="SM00773">
    <property type="entry name" value="WGR"/>
    <property type="match status" value="1"/>
</dbReference>
<accession>M3EQN3</accession>
<evidence type="ECO:0000313" key="4">
    <source>
        <dbReference type="EMBL" id="EMF83368.1"/>
    </source>
</evidence>
<dbReference type="InterPro" id="IPR001611">
    <property type="entry name" value="Leu-rich_rpt"/>
</dbReference>
<dbReference type="GO" id="GO:0005737">
    <property type="term" value="C:cytoplasm"/>
    <property type="evidence" value="ECO:0007669"/>
    <property type="project" value="TreeGrafter"/>
</dbReference>